<evidence type="ECO:0000313" key="1">
    <source>
        <dbReference type="EMBL" id="CCA25733.1"/>
    </source>
</evidence>
<sequence length="112" mass="12439">MLILLGRTGNGSNIVLAVGICDGESESNCDCFLRQYLLAGVKVEGTPTFCDRSRGLNAALSSINDAVVRNFTRHIIGNIKHKFRQSIFQAVEVKIYDLQSAKTEKEFNDKMK</sequence>
<organism evidence="1">
    <name type="scientific">Albugo laibachii Nc14</name>
    <dbReference type="NCBI Taxonomy" id="890382"/>
    <lineage>
        <taxon>Eukaryota</taxon>
        <taxon>Sar</taxon>
        <taxon>Stramenopiles</taxon>
        <taxon>Oomycota</taxon>
        <taxon>Peronosporomycetes</taxon>
        <taxon>Albuginales</taxon>
        <taxon>Albuginaceae</taxon>
        <taxon>Albugo</taxon>
    </lineage>
</organism>
<gene>
    <name evidence="1" type="primary">AlNc14C317G10548</name>
    <name evidence="1" type="ORF">ALNC14_118770</name>
</gene>
<dbReference type="AlphaFoldDB" id="F0WWB3"/>
<accession>F0WWB3</accession>
<protein>
    <submittedName>
        <fullName evidence="1">AlNc14C317G10548 protein</fullName>
    </submittedName>
</protein>
<dbReference type="EMBL" id="FR824362">
    <property type="protein sequence ID" value="CCA25733.1"/>
    <property type="molecule type" value="Genomic_DNA"/>
</dbReference>
<proteinExistence type="predicted"/>
<name>F0WWB3_9STRA</name>
<reference evidence="1" key="1">
    <citation type="journal article" date="2011" name="PLoS Biol.">
        <title>Gene gain and loss during evolution of obligate parasitism in the white rust pathogen of Arabidopsis thaliana.</title>
        <authorList>
            <person name="Kemen E."/>
            <person name="Gardiner A."/>
            <person name="Schultz-Larsen T."/>
            <person name="Kemen A.C."/>
            <person name="Balmuth A.L."/>
            <person name="Robert-Seilaniantz A."/>
            <person name="Bailey K."/>
            <person name="Holub E."/>
            <person name="Studholme D.J."/>
            <person name="Maclean D."/>
            <person name="Jones J.D."/>
        </authorList>
    </citation>
    <scope>NUCLEOTIDE SEQUENCE</scope>
</reference>
<reference evidence="1" key="2">
    <citation type="submission" date="2011-02" db="EMBL/GenBank/DDBJ databases">
        <authorList>
            <person name="MacLean D."/>
        </authorList>
    </citation>
    <scope>NUCLEOTIDE SEQUENCE</scope>
</reference>
<dbReference type="HOGENOM" id="CLU_2150583_0_0_1"/>